<comment type="caution">
    <text evidence="1">The sequence shown here is derived from an EMBL/GenBank/DDBJ whole genome shotgun (WGS) entry which is preliminary data.</text>
</comment>
<evidence type="ECO:0000313" key="2">
    <source>
        <dbReference type="Proteomes" id="UP001209878"/>
    </source>
</evidence>
<evidence type="ECO:0000313" key="1">
    <source>
        <dbReference type="EMBL" id="KAK2170192.1"/>
    </source>
</evidence>
<dbReference type="Proteomes" id="UP001209878">
    <property type="component" value="Unassembled WGS sequence"/>
</dbReference>
<sequence>MDYPVLPAKFPFYPHIRVKWDFDPGNMGCISSCVIR</sequence>
<dbReference type="AlphaFoldDB" id="A0AAD9KFF7"/>
<dbReference type="EMBL" id="JAODUO010001159">
    <property type="protein sequence ID" value="KAK2170192.1"/>
    <property type="molecule type" value="Genomic_DNA"/>
</dbReference>
<reference evidence="1" key="1">
    <citation type="journal article" date="2023" name="Mol. Biol. Evol.">
        <title>Third-Generation Sequencing Reveals the Adaptive Role of the Epigenome in Three Deep-Sea Polychaetes.</title>
        <authorList>
            <person name="Perez M."/>
            <person name="Aroh O."/>
            <person name="Sun Y."/>
            <person name="Lan Y."/>
            <person name="Juniper S.K."/>
            <person name="Young C.R."/>
            <person name="Angers B."/>
            <person name="Qian P.Y."/>
        </authorList>
    </citation>
    <scope>NUCLEOTIDE SEQUENCE</scope>
    <source>
        <strain evidence="1">R07B-5</strain>
    </source>
</reference>
<keyword evidence="2" id="KW-1185">Reference proteome</keyword>
<protein>
    <submittedName>
        <fullName evidence="1">Uncharacterized protein</fullName>
    </submittedName>
</protein>
<accession>A0AAD9KFF7</accession>
<organism evidence="1 2">
    <name type="scientific">Ridgeia piscesae</name>
    <name type="common">Tubeworm</name>
    <dbReference type="NCBI Taxonomy" id="27915"/>
    <lineage>
        <taxon>Eukaryota</taxon>
        <taxon>Metazoa</taxon>
        <taxon>Spiralia</taxon>
        <taxon>Lophotrochozoa</taxon>
        <taxon>Annelida</taxon>
        <taxon>Polychaeta</taxon>
        <taxon>Sedentaria</taxon>
        <taxon>Canalipalpata</taxon>
        <taxon>Sabellida</taxon>
        <taxon>Siboglinidae</taxon>
        <taxon>Ridgeia</taxon>
    </lineage>
</organism>
<name>A0AAD9KFF7_RIDPI</name>
<gene>
    <name evidence="1" type="ORF">NP493_1161g00001</name>
</gene>
<proteinExistence type="predicted"/>